<organism evidence="1 2">
    <name type="scientific">Oedothorax gibbosus</name>
    <dbReference type="NCBI Taxonomy" id="931172"/>
    <lineage>
        <taxon>Eukaryota</taxon>
        <taxon>Metazoa</taxon>
        <taxon>Ecdysozoa</taxon>
        <taxon>Arthropoda</taxon>
        <taxon>Chelicerata</taxon>
        <taxon>Arachnida</taxon>
        <taxon>Araneae</taxon>
        <taxon>Araneomorphae</taxon>
        <taxon>Entelegynae</taxon>
        <taxon>Araneoidea</taxon>
        <taxon>Linyphiidae</taxon>
        <taxon>Erigoninae</taxon>
        <taxon>Oedothorax</taxon>
    </lineage>
</organism>
<reference evidence="1 2" key="1">
    <citation type="journal article" date="2022" name="Nat. Ecol. Evol.">
        <title>A masculinizing supergene underlies an exaggerated male reproductive morph in a spider.</title>
        <authorList>
            <person name="Hendrickx F."/>
            <person name="De Corte Z."/>
            <person name="Sonet G."/>
            <person name="Van Belleghem S.M."/>
            <person name="Kostlbacher S."/>
            <person name="Vangestel C."/>
        </authorList>
    </citation>
    <scope>NUCLEOTIDE SEQUENCE [LARGE SCALE GENOMIC DNA]</scope>
    <source>
        <strain evidence="1">W744_W776</strain>
    </source>
</reference>
<dbReference type="EMBL" id="JAFNEN010000295">
    <property type="protein sequence ID" value="KAG8186634.1"/>
    <property type="molecule type" value="Genomic_DNA"/>
</dbReference>
<sequence>MSPKNRRSAWKLCLLVTRFPGVQRPQIPEVIILWRADGALERPLMLPTLFAVRKGFELTPQQTGFKQPTCEKG</sequence>
<dbReference type="AlphaFoldDB" id="A0AAV6URB0"/>
<protein>
    <submittedName>
        <fullName evidence="1">Uncharacterized protein</fullName>
    </submittedName>
</protein>
<evidence type="ECO:0000313" key="2">
    <source>
        <dbReference type="Proteomes" id="UP000827092"/>
    </source>
</evidence>
<proteinExistence type="predicted"/>
<evidence type="ECO:0000313" key="1">
    <source>
        <dbReference type="EMBL" id="KAG8186634.1"/>
    </source>
</evidence>
<dbReference type="Proteomes" id="UP000827092">
    <property type="component" value="Unassembled WGS sequence"/>
</dbReference>
<accession>A0AAV6URB0</accession>
<keyword evidence="2" id="KW-1185">Reference proteome</keyword>
<gene>
    <name evidence="1" type="ORF">JTE90_021783</name>
</gene>
<comment type="caution">
    <text evidence="1">The sequence shown here is derived from an EMBL/GenBank/DDBJ whole genome shotgun (WGS) entry which is preliminary data.</text>
</comment>
<name>A0AAV6URB0_9ARAC</name>